<dbReference type="GO" id="GO:0008781">
    <property type="term" value="F:N-acylneuraminate cytidylyltransferase activity"/>
    <property type="evidence" value="ECO:0007669"/>
    <property type="project" value="TreeGrafter"/>
</dbReference>
<dbReference type="InterPro" id="IPR003329">
    <property type="entry name" value="Cytidylyl_trans"/>
</dbReference>
<dbReference type="Gene3D" id="3.90.550.10">
    <property type="entry name" value="Spore Coat Polysaccharide Biosynthesis Protein SpsA, Chain A"/>
    <property type="match status" value="1"/>
</dbReference>
<dbReference type="InterPro" id="IPR029044">
    <property type="entry name" value="Nucleotide-diphossugar_trans"/>
</dbReference>
<dbReference type="Proteomes" id="UP000317496">
    <property type="component" value="Chromosome"/>
</dbReference>
<evidence type="ECO:0000313" key="1">
    <source>
        <dbReference type="EMBL" id="QDO96312.1"/>
    </source>
</evidence>
<dbReference type="KEGG" id="fer:FNB15_03030"/>
<dbReference type="RefSeq" id="WP_144067293.1">
    <property type="nucleotide sequence ID" value="NZ_CP041636.1"/>
</dbReference>
<dbReference type="SUPFAM" id="SSF53448">
    <property type="entry name" value="Nucleotide-diphospho-sugar transferases"/>
    <property type="match status" value="1"/>
</dbReference>
<accession>A0A516GXT6</accession>
<sequence>MMPRSGDPGDAGRMTMNKIIQGGVLGVIPARGGSKSVPLKNLAPLAGRPLIDYCIAVAQAVMPKTVHRLVCSTDHPAIKDFCLSRSVEVIDRPSEIATDAAPTDDAVRHVLQTIADADGAMPEIVVLLQPTSPFVLPEHINEIVRILLDDPTLDTAQSLAHLPHNMHALNQRIIKEGRVYFRFWEERKLAYNKQLKPMHYRYGNILAFRSESLMAGTPCFGPNCGSFVVDSAYAHDVDGPEDFEYAEFLIEKKKVVVI</sequence>
<keyword evidence="2" id="KW-1185">Reference proteome</keyword>
<dbReference type="Pfam" id="PF02348">
    <property type="entry name" value="CTP_transf_3"/>
    <property type="match status" value="1"/>
</dbReference>
<dbReference type="PANTHER" id="PTHR21485">
    <property type="entry name" value="HAD SUPERFAMILY MEMBERS CMAS AND KDSC"/>
    <property type="match status" value="1"/>
</dbReference>
<dbReference type="EMBL" id="CP041636">
    <property type="protein sequence ID" value="QDO96312.1"/>
    <property type="molecule type" value="Genomic_DNA"/>
</dbReference>
<dbReference type="PANTHER" id="PTHR21485:SF6">
    <property type="entry name" value="N-ACYLNEURAMINATE CYTIDYLYLTRANSFERASE-RELATED"/>
    <property type="match status" value="1"/>
</dbReference>
<dbReference type="InterPro" id="IPR050793">
    <property type="entry name" value="CMP-NeuNAc_synthase"/>
</dbReference>
<dbReference type="AlphaFoldDB" id="A0A516GXT6"/>
<keyword evidence="1" id="KW-0808">Transferase</keyword>
<dbReference type="CDD" id="cd02513">
    <property type="entry name" value="CMP-NeuAc_Synthase"/>
    <property type="match status" value="1"/>
</dbReference>
<reference evidence="1 2" key="1">
    <citation type="submission" date="2019-07" db="EMBL/GenBank/DDBJ databases">
        <title>Genome sequencing for Ferrovibrio sp. K5.</title>
        <authorList>
            <person name="Park S.-J."/>
        </authorList>
    </citation>
    <scope>NUCLEOTIDE SEQUENCE [LARGE SCALE GENOMIC DNA]</scope>
    <source>
        <strain evidence="1 2">K5</strain>
    </source>
</reference>
<dbReference type="OrthoDB" id="9805604at2"/>
<organism evidence="1 2">
    <name type="scientific">Ferrovibrio terrae</name>
    <dbReference type="NCBI Taxonomy" id="2594003"/>
    <lineage>
        <taxon>Bacteria</taxon>
        <taxon>Pseudomonadati</taxon>
        <taxon>Pseudomonadota</taxon>
        <taxon>Alphaproteobacteria</taxon>
        <taxon>Rhodospirillales</taxon>
        <taxon>Rhodospirillaceae</taxon>
        <taxon>Ferrovibrio</taxon>
    </lineage>
</organism>
<name>A0A516GXT6_9PROT</name>
<keyword evidence="1" id="KW-0548">Nucleotidyltransferase</keyword>
<evidence type="ECO:0000313" key="2">
    <source>
        <dbReference type="Proteomes" id="UP000317496"/>
    </source>
</evidence>
<protein>
    <submittedName>
        <fullName evidence="1">Acylneuraminate cytidylyltransferase family protein</fullName>
    </submittedName>
</protein>
<gene>
    <name evidence="1" type="ORF">FNB15_03030</name>
</gene>
<proteinExistence type="predicted"/>